<dbReference type="InterPro" id="IPR017853">
    <property type="entry name" value="GH"/>
</dbReference>
<dbReference type="GO" id="GO:0005829">
    <property type="term" value="C:cytosol"/>
    <property type="evidence" value="ECO:0007669"/>
    <property type="project" value="TreeGrafter"/>
</dbReference>
<dbReference type="PRINTS" id="PR00131">
    <property type="entry name" value="GLHYDRLASE1"/>
</dbReference>
<organism evidence="4">
    <name type="scientific">freshwater metagenome</name>
    <dbReference type="NCBI Taxonomy" id="449393"/>
    <lineage>
        <taxon>unclassified sequences</taxon>
        <taxon>metagenomes</taxon>
        <taxon>ecological metagenomes</taxon>
    </lineage>
</organism>
<accession>A0A6J7DUM4</accession>
<proteinExistence type="inferred from homology"/>
<dbReference type="PROSITE" id="PS00653">
    <property type="entry name" value="GLYCOSYL_HYDROL_F1_2"/>
    <property type="match status" value="1"/>
</dbReference>
<evidence type="ECO:0000256" key="2">
    <source>
        <dbReference type="ARBA" id="ARBA00022801"/>
    </source>
</evidence>
<dbReference type="InterPro" id="IPR001360">
    <property type="entry name" value="Glyco_hydro_1"/>
</dbReference>
<evidence type="ECO:0000256" key="1">
    <source>
        <dbReference type="ARBA" id="ARBA00010838"/>
    </source>
</evidence>
<evidence type="ECO:0000313" key="4">
    <source>
        <dbReference type="EMBL" id="CAB4872354.1"/>
    </source>
</evidence>
<dbReference type="AlphaFoldDB" id="A0A6J7DUM4"/>
<keyword evidence="2" id="KW-0378">Hydrolase</keyword>
<comment type="similarity">
    <text evidence="1">Belongs to the glycosyl hydrolase 1 family.</text>
</comment>
<keyword evidence="3" id="KW-0326">Glycosidase</keyword>
<sequence length="389" mass="43337">MTTGLTFPDGFLWGTATAAHQIEGSNTNSDWWRFEHEAGRVKEPSGDACDSFHLYERDLDIVASLGLNSYRFSIEWARIEPAEGEFSRASLNHYRRVLEACIARGLVPVVTLHHFTLPQWVADAGGFESPKIVTWLGRYAQQVGLALGDLIGVGCTINEPNIVAAMGYRYGIFPPAVSDPTRYVVVHEAMRSSHNAMVDGLKSGAGSYPVGLTLSMSEYVALEGAEDRMLKIRLEMEDKYLEGVRGNDFIGVQCYSKSIIAPRGEPDNYQGDVTDMGYPYWPQCVEHTIRRAADVTGIPVIMTENGIATSDDTRRIAYLDAALRGLHNCLRDGIDVRGYYQWSLLDNFEWVLGYSMRFGIVDVDRTTFERTPKPSAHWFGTIAKNNALS</sequence>
<gene>
    <name evidence="4" type="ORF">UFOPK3381_00884</name>
</gene>
<dbReference type="PANTHER" id="PTHR10353:SF36">
    <property type="entry name" value="LP05116P"/>
    <property type="match status" value="1"/>
</dbReference>
<reference evidence="4" key="1">
    <citation type="submission" date="2020-05" db="EMBL/GenBank/DDBJ databases">
        <authorList>
            <person name="Chiriac C."/>
            <person name="Salcher M."/>
            <person name="Ghai R."/>
            <person name="Kavagutti S V."/>
        </authorList>
    </citation>
    <scope>NUCLEOTIDE SEQUENCE</scope>
</reference>
<dbReference type="GO" id="GO:0016052">
    <property type="term" value="P:carbohydrate catabolic process"/>
    <property type="evidence" value="ECO:0007669"/>
    <property type="project" value="TreeGrafter"/>
</dbReference>
<dbReference type="SUPFAM" id="SSF51445">
    <property type="entry name" value="(Trans)glycosidases"/>
    <property type="match status" value="1"/>
</dbReference>
<dbReference type="EMBL" id="CAFBLN010000033">
    <property type="protein sequence ID" value="CAB4872354.1"/>
    <property type="molecule type" value="Genomic_DNA"/>
</dbReference>
<name>A0A6J7DUM4_9ZZZZ</name>
<dbReference type="Pfam" id="PF00232">
    <property type="entry name" value="Glyco_hydro_1"/>
    <property type="match status" value="2"/>
</dbReference>
<dbReference type="GO" id="GO:0008422">
    <property type="term" value="F:beta-glucosidase activity"/>
    <property type="evidence" value="ECO:0007669"/>
    <property type="project" value="TreeGrafter"/>
</dbReference>
<evidence type="ECO:0000256" key="3">
    <source>
        <dbReference type="ARBA" id="ARBA00023295"/>
    </source>
</evidence>
<dbReference type="Gene3D" id="3.20.20.80">
    <property type="entry name" value="Glycosidases"/>
    <property type="match status" value="2"/>
</dbReference>
<protein>
    <submittedName>
        <fullName evidence="4">Unannotated protein</fullName>
    </submittedName>
</protein>
<dbReference type="InterPro" id="IPR033132">
    <property type="entry name" value="GH_1_N_CS"/>
</dbReference>
<dbReference type="PANTHER" id="PTHR10353">
    <property type="entry name" value="GLYCOSYL HYDROLASE"/>
    <property type="match status" value="1"/>
</dbReference>